<dbReference type="Proteomes" id="UP001055811">
    <property type="component" value="Linkage Group LG06"/>
</dbReference>
<keyword evidence="2" id="KW-1185">Reference proteome</keyword>
<reference evidence="2" key="1">
    <citation type="journal article" date="2022" name="Mol. Ecol. Resour.">
        <title>The genomes of chicory, endive, great burdock and yacon provide insights into Asteraceae palaeo-polyploidization history and plant inulin production.</title>
        <authorList>
            <person name="Fan W."/>
            <person name="Wang S."/>
            <person name="Wang H."/>
            <person name="Wang A."/>
            <person name="Jiang F."/>
            <person name="Liu H."/>
            <person name="Zhao H."/>
            <person name="Xu D."/>
            <person name="Zhang Y."/>
        </authorList>
    </citation>
    <scope>NUCLEOTIDE SEQUENCE [LARGE SCALE GENOMIC DNA]</scope>
    <source>
        <strain evidence="2">cv. Punajuju</strain>
    </source>
</reference>
<gene>
    <name evidence="1" type="ORF">L2E82_33911</name>
</gene>
<organism evidence="1 2">
    <name type="scientific">Cichorium intybus</name>
    <name type="common">Chicory</name>
    <dbReference type="NCBI Taxonomy" id="13427"/>
    <lineage>
        <taxon>Eukaryota</taxon>
        <taxon>Viridiplantae</taxon>
        <taxon>Streptophyta</taxon>
        <taxon>Embryophyta</taxon>
        <taxon>Tracheophyta</taxon>
        <taxon>Spermatophyta</taxon>
        <taxon>Magnoliopsida</taxon>
        <taxon>eudicotyledons</taxon>
        <taxon>Gunneridae</taxon>
        <taxon>Pentapetalae</taxon>
        <taxon>asterids</taxon>
        <taxon>campanulids</taxon>
        <taxon>Asterales</taxon>
        <taxon>Asteraceae</taxon>
        <taxon>Cichorioideae</taxon>
        <taxon>Cichorieae</taxon>
        <taxon>Cichoriinae</taxon>
        <taxon>Cichorium</taxon>
    </lineage>
</organism>
<sequence length="183" mass="20125">MSMDNPAIIFDDENSAIVSALRYVLCGGNHATPSSAVIGNSQCQPSLTEHEICGECGMQIPGHCLGCQMFTAGSGEETRRRTKKVYRGVRLRPSGKWAAEIMVPGTRERKWLGTFETAEEAARAYDVANIHYRGKTAKTNFPMKEYPENPDSVGKITVTARLNQEASGLAVHTDVNDTRHPHF</sequence>
<evidence type="ECO:0000313" key="1">
    <source>
        <dbReference type="EMBL" id="KAI3722808.1"/>
    </source>
</evidence>
<reference evidence="1 2" key="2">
    <citation type="journal article" date="2022" name="Mol. Ecol. Resour.">
        <title>The genomes of chicory, endive, great burdock and yacon provide insights into Asteraceae paleo-polyploidization history and plant inulin production.</title>
        <authorList>
            <person name="Fan W."/>
            <person name="Wang S."/>
            <person name="Wang H."/>
            <person name="Wang A."/>
            <person name="Jiang F."/>
            <person name="Liu H."/>
            <person name="Zhao H."/>
            <person name="Xu D."/>
            <person name="Zhang Y."/>
        </authorList>
    </citation>
    <scope>NUCLEOTIDE SEQUENCE [LARGE SCALE GENOMIC DNA]</scope>
    <source>
        <strain evidence="2">cv. Punajuju</strain>
        <tissue evidence="1">Leaves</tissue>
    </source>
</reference>
<accession>A0ACB9BLB6</accession>
<evidence type="ECO:0000313" key="2">
    <source>
        <dbReference type="Proteomes" id="UP001055811"/>
    </source>
</evidence>
<proteinExistence type="predicted"/>
<protein>
    <submittedName>
        <fullName evidence="1">Uncharacterized protein</fullName>
    </submittedName>
</protein>
<dbReference type="EMBL" id="CM042014">
    <property type="protein sequence ID" value="KAI3722808.1"/>
    <property type="molecule type" value="Genomic_DNA"/>
</dbReference>
<comment type="caution">
    <text evidence="1">The sequence shown here is derived from an EMBL/GenBank/DDBJ whole genome shotgun (WGS) entry which is preliminary data.</text>
</comment>
<name>A0ACB9BLB6_CICIN</name>